<proteinExistence type="inferred from homology"/>
<organism evidence="10 11">
    <name type="scientific">Portunus trituberculatus</name>
    <name type="common">Swimming crab</name>
    <name type="synonym">Neptunus trituberculatus</name>
    <dbReference type="NCBI Taxonomy" id="210409"/>
    <lineage>
        <taxon>Eukaryota</taxon>
        <taxon>Metazoa</taxon>
        <taxon>Ecdysozoa</taxon>
        <taxon>Arthropoda</taxon>
        <taxon>Crustacea</taxon>
        <taxon>Multicrustacea</taxon>
        <taxon>Malacostraca</taxon>
        <taxon>Eumalacostraca</taxon>
        <taxon>Eucarida</taxon>
        <taxon>Decapoda</taxon>
        <taxon>Pleocyemata</taxon>
        <taxon>Brachyura</taxon>
        <taxon>Eubrachyura</taxon>
        <taxon>Portunoidea</taxon>
        <taxon>Portunidae</taxon>
        <taxon>Portuninae</taxon>
        <taxon>Portunus</taxon>
    </lineage>
</organism>
<evidence type="ECO:0000256" key="7">
    <source>
        <dbReference type="ARBA" id="ARBA00023136"/>
    </source>
</evidence>
<keyword evidence="8" id="KW-0479">Metal-binding</keyword>
<dbReference type="SUPFAM" id="SSF161070">
    <property type="entry name" value="SNF-like"/>
    <property type="match status" value="1"/>
</dbReference>
<feature type="transmembrane region" description="Helical" evidence="9">
    <location>
        <begin position="20"/>
        <end position="40"/>
    </location>
</feature>
<dbReference type="Pfam" id="PF00209">
    <property type="entry name" value="SNF"/>
    <property type="match status" value="1"/>
</dbReference>
<evidence type="ECO:0000256" key="6">
    <source>
        <dbReference type="ARBA" id="ARBA00022989"/>
    </source>
</evidence>
<dbReference type="PANTHER" id="PTHR11616">
    <property type="entry name" value="SODIUM/CHLORIDE DEPENDENT TRANSPORTER"/>
    <property type="match status" value="1"/>
</dbReference>
<comment type="caution">
    <text evidence="10">The sequence shown here is derived from an EMBL/GenBank/DDBJ whole genome shotgun (WGS) entry which is preliminary data.</text>
</comment>
<keyword evidence="3" id="KW-0813">Transport</keyword>
<keyword evidence="4 9" id="KW-0812">Transmembrane</keyword>
<feature type="binding site" evidence="8">
    <location>
        <position position="113"/>
    </location>
    <ligand>
        <name>Na(+)</name>
        <dbReference type="ChEBI" id="CHEBI:29101"/>
        <label>1</label>
    </ligand>
</feature>
<evidence type="ECO:0000313" key="11">
    <source>
        <dbReference type="Proteomes" id="UP000324222"/>
    </source>
</evidence>
<feature type="transmembrane region" description="Helical" evidence="9">
    <location>
        <begin position="183"/>
        <end position="204"/>
    </location>
</feature>
<dbReference type="GO" id="GO:0089718">
    <property type="term" value="P:amino acid import across plasma membrane"/>
    <property type="evidence" value="ECO:0007669"/>
    <property type="project" value="TreeGrafter"/>
</dbReference>
<dbReference type="AlphaFoldDB" id="A0A5B7IQH8"/>
<dbReference type="EMBL" id="VSRR010070365">
    <property type="protein sequence ID" value="MPC86062.1"/>
    <property type="molecule type" value="Genomic_DNA"/>
</dbReference>
<evidence type="ECO:0000256" key="4">
    <source>
        <dbReference type="ARBA" id="ARBA00022692"/>
    </source>
</evidence>
<evidence type="ECO:0000313" key="10">
    <source>
        <dbReference type="EMBL" id="MPC86062.1"/>
    </source>
</evidence>
<dbReference type="OrthoDB" id="6581954at2759"/>
<feature type="binding site" evidence="8">
    <location>
        <position position="22"/>
    </location>
    <ligand>
        <name>Na(+)</name>
        <dbReference type="ChEBI" id="CHEBI:29101"/>
        <label>1</label>
    </ligand>
</feature>
<dbReference type="PANTHER" id="PTHR11616:SF241">
    <property type="entry name" value="SODIUM- AND CHLORIDE-DEPENDENT GLYCINE TRANSPORTER 2"/>
    <property type="match status" value="1"/>
</dbReference>
<dbReference type="PRINTS" id="PR00176">
    <property type="entry name" value="NANEUSMPORT"/>
</dbReference>
<comment type="subcellular location">
    <subcellularLocation>
        <location evidence="1">Membrane</location>
        <topology evidence="1">Multi-pass membrane protein</topology>
    </subcellularLocation>
</comment>
<evidence type="ECO:0000256" key="2">
    <source>
        <dbReference type="ARBA" id="ARBA00006459"/>
    </source>
</evidence>
<sequence>MASFNKFRNNGLRDAILVPLVNSFASIFAGFVVFSILGFLSMAMNVSVEEVTTADSHDTFTLTFHLTSLSSYCQNTGPALAFVTYPQALALLPLPSLWSVLFFLMLFFLGIDSAFVQMEATVVSIIDAFPNLRTGRGWVSLSVCISIFVTSLACCTEVSLIIIIIVVVVVFVVGGGGGGGARVGVVVADAAVIVVYVVLLFSSFPCKFSALLL</sequence>
<evidence type="ECO:0000256" key="8">
    <source>
        <dbReference type="PIRSR" id="PIRSR600175-1"/>
    </source>
</evidence>
<feature type="transmembrane region" description="Helical" evidence="9">
    <location>
        <begin position="97"/>
        <end position="118"/>
    </location>
</feature>
<name>A0A5B7IQH8_PORTR</name>
<dbReference type="PROSITE" id="PS50267">
    <property type="entry name" value="NA_NEUROTRAN_SYMP_3"/>
    <property type="match status" value="1"/>
</dbReference>
<keyword evidence="8" id="KW-0915">Sodium</keyword>
<keyword evidence="7 9" id="KW-0472">Membrane</keyword>
<dbReference type="GO" id="GO:0046872">
    <property type="term" value="F:metal ion binding"/>
    <property type="evidence" value="ECO:0007669"/>
    <property type="project" value="UniProtKB-KW"/>
</dbReference>
<keyword evidence="5" id="KW-0769">Symport</keyword>
<dbReference type="InterPro" id="IPR000175">
    <property type="entry name" value="Na/ntran_symport"/>
</dbReference>
<gene>
    <name evidence="10" type="primary">slc6a5_1</name>
    <name evidence="10" type="ORF">E2C01_080874</name>
</gene>
<dbReference type="InterPro" id="IPR037272">
    <property type="entry name" value="SNS_sf"/>
</dbReference>
<comment type="similarity">
    <text evidence="2">Belongs to the sodium:neurotransmitter symporter (SNF) (TC 2.A.22) family.</text>
</comment>
<evidence type="ECO:0000256" key="1">
    <source>
        <dbReference type="ARBA" id="ARBA00004141"/>
    </source>
</evidence>
<feature type="binding site" evidence="8">
    <location>
        <position position="112"/>
    </location>
    <ligand>
        <name>Na(+)</name>
        <dbReference type="ChEBI" id="CHEBI:29101"/>
        <label>1</label>
    </ligand>
</feature>
<evidence type="ECO:0000256" key="9">
    <source>
        <dbReference type="SAM" id="Phobius"/>
    </source>
</evidence>
<evidence type="ECO:0000256" key="3">
    <source>
        <dbReference type="ARBA" id="ARBA00022448"/>
    </source>
</evidence>
<dbReference type="GO" id="GO:0005283">
    <property type="term" value="F:amino acid:sodium symporter activity"/>
    <property type="evidence" value="ECO:0007669"/>
    <property type="project" value="TreeGrafter"/>
</dbReference>
<dbReference type="GO" id="GO:0005886">
    <property type="term" value="C:plasma membrane"/>
    <property type="evidence" value="ECO:0007669"/>
    <property type="project" value="TreeGrafter"/>
</dbReference>
<dbReference type="Proteomes" id="UP000324222">
    <property type="component" value="Unassembled WGS sequence"/>
</dbReference>
<evidence type="ECO:0000256" key="5">
    <source>
        <dbReference type="ARBA" id="ARBA00022847"/>
    </source>
</evidence>
<reference evidence="10 11" key="1">
    <citation type="submission" date="2019-05" db="EMBL/GenBank/DDBJ databases">
        <title>Another draft genome of Portunus trituberculatus and its Hox gene families provides insights of decapod evolution.</title>
        <authorList>
            <person name="Jeong J.-H."/>
            <person name="Song I."/>
            <person name="Kim S."/>
            <person name="Choi T."/>
            <person name="Kim D."/>
            <person name="Ryu S."/>
            <person name="Kim W."/>
        </authorList>
    </citation>
    <scope>NUCLEOTIDE SEQUENCE [LARGE SCALE GENOMIC DNA]</scope>
    <source>
        <tissue evidence="10">Muscle</tissue>
    </source>
</reference>
<keyword evidence="11" id="KW-1185">Reference proteome</keyword>
<accession>A0A5B7IQH8</accession>
<feature type="binding site" evidence="8">
    <location>
        <position position="109"/>
    </location>
    <ligand>
        <name>Na(+)</name>
        <dbReference type="ChEBI" id="CHEBI:29101"/>
        <label>1</label>
    </ligand>
</feature>
<protein>
    <submittedName>
        <fullName evidence="10">Sodium-and chloride-dependent glycine transporter 2</fullName>
    </submittedName>
</protein>
<feature type="transmembrane region" description="Helical" evidence="9">
    <location>
        <begin position="138"/>
        <end position="171"/>
    </location>
</feature>
<keyword evidence="6 9" id="KW-1133">Transmembrane helix</keyword>